<dbReference type="STRING" id="1437425.CSEC_0565"/>
<dbReference type="EMBL" id="CCEJ010000003">
    <property type="protein sequence ID" value="CDR33399.1"/>
    <property type="molecule type" value="Genomic_DNA"/>
</dbReference>
<dbReference type="Proteomes" id="UP000031552">
    <property type="component" value="Unassembled WGS sequence"/>
</dbReference>
<evidence type="ECO:0000313" key="3">
    <source>
        <dbReference type="Proteomes" id="UP000031552"/>
    </source>
</evidence>
<dbReference type="AlphaFoldDB" id="A0A090DX40"/>
<gene>
    <name evidence="2" type="ORF">CSEC_0565</name>
</gene>
<dbReference type="Pfam" id="PF05150">
    <property type="entry name" value="Legionella_OMP"/>
    <property type="match status" value="1"/>
</dbReference>
<dbReference type="InterPro" id="IPR007825">
    <property type="entry name" value="Major_OMP_Legionella"/>
</dbReference>
<sequence>MKIWKQTIAFQALCLGLFCFSENSAQAYDSYNPCCNPCSGEMPEVYIGAELIYWKPCVNNLDWALFSEDDLIASEEPQGRGRFLYIRPDWQAGLRLRIGKDEIYKGFGLSGSYTYLKADKFEQKEAIQSQTLIPTLVHGGLIPVDNFPTELADAKWNLRYQTFDVLLSHPFDCYGCHLLTPYFGVEGMILHQTLSSHFLTGIEEMRSRFESDFFGVGMKVGGFYAYKLNRCISFFGDVSASILHGEAEMKDRSVVNVDSGADRDLILRYEDCLFLPGYRIAVGFSYQFEICSWAMDCHLG</sequence>
<reference evidence="2" key="1">
    <citation type="submission" date="2013-12" db="EMBL/GenBank/DDBJ databases">
        <authorList>
            <person name="Linke B."/>
        </authorList>
    </citation>
    <scope>NUCLEOTIDE SEQUENCE [LARGE SCALE GENOMIC DNA]</scope>
    <source>
        <strain evidence="2">CRIB-18</strain>
    </source>
</reference>
<reference evidence="2" key="2">
    <citation type="submission" date="2014-09" db="EMBL/GenBank/DDBJ databases">
        <title>Criblamydia sequanensis harbors a mega-plasmid encoding arsenite resistance.</title>
        <authorList>
            <person name="Bertelli C."/>
            <person name="Goesmann A."/>
            <person name="Greub G."/>
        </authorList>
    </citation>
    <scope>NUCLEOTIDE SEQUENCE [LARGE SCALE GENOMIC DNA]</scope>
    <source>
        <strain evidence="2">CRIB-18</strain>
    </source>
</reference>
<feature type="signal peptide" evidence="1">
    <location>
        <begin position="1"/>
        <end position="27"/>
    </location>
</feature>
<dbReference type="OrthoDB" id="20326at2"/>
<organism evidence="2 3">
    <name type="scientific">Candidatus Criblamydia sequanensis CRIB-18</name>
    <dbReference type="NCBI Taxonomy" id="1437425"/>
    <lineage>
        <taxon>Bacteria</taxon>
        <taxon>Pseudomonadati</taxon>
        <taxon>Chlamydiota</taxon>
        <taxon>Chlamydiia</taxon>
        <taxon>Parachlamydiales</taxon>
        <taxon>Candidatus Criblamydiaceae</taxon>
        <taxon>Candidatus Criblamydia</taxon>
    </lineage>
</organism>
<keyword evidence="3" id="KW-1185">Reference proteome</keyword>
<keyword evidence="1" id="KW-0732">Signal</keyword>
<evidence type="ECO:0000313" key="2">
    <source>
        <dbReference type="EMBL" id="CDR33399.1"/>
    </source>
</evidence>
<dbReference type="RefSeq" id="WP_041016896.1">
    <property type="nucleotide sequence ID" value="NZ_CCEJ010000003.1"/>
</dbReference>
<name>A0A090DX40_9BACT</name>
<accession>A0A090DX40</accession>
<protein>
    <submittedName>
        <fullName evidence="2">Conserved putative secreted protein</fullName>
    </submittedName>
</protein>
<comment type="caution">
    <text evidence="2">The sequence shown here is derived from an EMBL/GenBank/DDBJ whole genome shotgun (WGS) entry which is preliminary data.</text>
</comment>
<proteinExistence type="predicted"/>
<evidence type="ECO:0000256" key="1">
    <source>
        <dbReference type="SAM" id="SignalP"/>
    </source>
</evidence>
<dbReference type="eggNOG" id="COG3468">
    <property type="taxonomic scope" value="Bacteria"/>
</dbReference>
<feature type="chain" id="PRO_5001854398" evidence="1">
    <location>
        <begin position="28"/>
        <end position="300"/>
    </location>
</feature>